<feature type="transmembrane region" description="Helical" evidence="1">
    <location>
        <begin position="21"/>
        <end position="42"/>
    </location>
</feature>
<keyword evidence="1" id="KW-0812">Transmembrane</keyword>
<evidence type="ECO:0000313" key="3">
    <source>
        <dbReference type="Proteomes" id="UP001443914"/>
    </source>
</evidence>
<proteinExistence type="predicted"/>
<gene>
    <name evidence="2" type="ORF">RND81_11G034600</name>
</gene>
<keyword evidence="1" id="KW-1133">Transmembrane helix</keyword>
<protein>
    <submittedName>
        <fullName evidence="2">Uncharacterized protein</fullName>
    </submittedName>
</protein>
<dbReference type="EMBL" id="JBDFQZ010000011">
    <property type="protein sequence ID" value="KAK9675832.1"/>
    <property type="molecule type" value="Genomic_DNA"/>
</dbReference>
<evidence type="ECO:0000256" key="1">
    <source>
        <dbReference type="SAM" id="Phobius"/>
    </source>
</evidence>
<dbReference type="AlphaFoldDB" id="A0AAW1HHR2"/>
<sequence length="99" mass="12116">MLLIFVILLYFFSLKLDTEMFFFFVFLLFAEFFTCGCCLRAYVQVEEVYIISSTWRISFFFSHFSYIYKFFILRCHSKWQQFCILSPFLVNNIIKPQTQ</sequence>
<reference evidence="2" key="1">
    <citation type="submission" date="2024-03" db="EMBL/GenBank/DDBJ databases">
        <title>WGS assembly of Saponaria officinalis var. Norfolk2.</title>
        <authorList>
            <person name="Jenkins J."/>
            <person name="Shu S."/>
            <person name="Grimwood J."/>
            <person name="Barry K."/>
            <person name="Goodstein D."/>
            <person name="Schmutz J."/>
            <person name="Leebens-Mack J."/>
            <person name="Osbourn A."/>
        </authorList>
    </citation>
    <scope>NUCLEOTIDE SEQUENCE [LARGE SCALE GENOMIC DNA]</scope>
    <source>
        <strain evidence="2">JIC</strain>
    </source>
</reference>
<name>A0AAW1HHR2_SAPOF</name>
<comment type="caution">
    <text evidence="2">The sequence shown here is derived from an EMBL/GenBank/DDBJ whole genome shotgun (WGS) entry which is preliminary data.</text>
</comment>
<organism evidence="2 3">
    <name type="scientific">Saponaria officinalis</name>
    <name type="common">Common soapwort</name>
    <name type="synonym">Lychnis saponaria</name>
    <dbReference type="NCBI Taxonomy" id="3572"/>
    <lineage>
        <taxon>Eukaryota</taxon>
        <taxon>Viridiplantae</taxon>
        <taxon>Streptophyta</taxon>
        <taxon>Embryophyta</taxon>
        <taxon>Tracheophyta</taxon>
        <taxon>Spermatophyta</taxon>
        <taxon>Magnoliopsida</taxon>
        <taxon>eudicotyledons</taxon>
        <taxon>Gunneridae</taxon>
        <taxon>Pentapetalae</taxon>
        <taxon>Caryophyllales</taxon>
        <taxon>Caryophyllaceae</taxon>
        <taxon>Caryophylleae</taxon>
        <taxon>Saponaria</taxon>
    </lineage>
</organism>
<accession>A0AAW1HHR2</accession>
<keyword evidence="3" id="KW-1185">Reference proteome</keyword>
<feature type="transmembrane region" description="Helical" evidence="1">
    <location>
        <begin position="48"/>
        <end position="68"/>
    </location>
</feature>
<dbReference type="Proteomes" id="UP001443914">
    <property type="component" value="Unassembled WGS sequence"/>
</dbReference>
<evidence type="ECO:0000313" key="2">
    <source>
        <dbReference type="EMBL" id="KAK9675832.1"/>
    </source>
</evidence>
<keyword evidence="1" id="KW-0472">Membrane</keyword>